<feature type="domain" description="JmjC" evidence="2">
    <location>
        <begin position="284"/>
        <end position="475"/>
    </location>
</feature>
<dbReference type="OMA" id="HSRPCVI"/>
<comment type="caution">
    <text evidence="3">The sequence shown here is derived from an EMBL/GenBank/DDBJ whole genome shotgun (WGS) entry which is preliminary data.</text>
</comment>
<evidence type="ECO:0000313" key="3">
    <source>
        <dbReference type="EMBL" id="KAH7430238.1"/>
    </source>
</evidence>
<protein>
    <recommendedName>
        <fullName evidence="2">JmjC domain-containing protein</fullName>
    </recommendedName>
</protein>
<dbReference type="PANTHER" id="PTHR12461">
    <property type="entry name" value="HYPOXIA-INDUCIBLE FACTOR 1 ALPHA INHIBITOR-RELATED"/>
    <property type="match status" value="1"/>
</dbReference>
<dbReference type="AlphaFoldDB" id="A0A8T2U6B3"/>
<proteinExistence type="inferred from homology"/>
<dbReference type="InterPro" id="IPR003347">
    <property type="entry name" value="JmjC_dom"/>
</dbReference>
<dbReference type="EMBL" id="CM035414">
    <property type="protein sequence ID" value="KAH7430238.1"/>
    <property type="molecule type" value="Genomic_DNA"/>
</dbReference>
<dbReference type="Gene3D" id="2.60.120.10">
    <property type="entry name" value="Jelly Rolls"/>
    <property type="match status" value="2"/>
</dbReference>
<keyword evidence="4" id="KW-1185">Reference proteome</keyword>
<dbReference type="Pfam" id="PF13621">
    <property type="entry name" value="Cupin_8"/>
    <property type="match status" value="2"/>
</dbReference>
<dbReference type="SUPFAM" id="SSF51197">
    <property type="entry name" value="Clavaminate synthase-like"/>
    <property type="match status" value="1"/>
</dbReference>
<organism evidence="3 4">
    <name type="scientific">Ceratopteris richardii</name>
    <name type="common">Triangle waterfern</name>
    <dbReference type="NCBI Taxonomy" id="49495"/>
    <lineage>
        <taxon>Eukaryota</taxon>
        <taxon>Viridiplantae</taxon>
        <taxon>Streptophyta</taxon>
        <taxon>Embryophyta</taxon>
        <taxon>Tracheophyta</taxon>
        <taxon>Polypodiopsida</taxon>
        <taxon>Polypodiidae</taxon>
        <taxon>Polypodiales</taxon>
        <taxon>Pteridineae</taxon>
        <taxon>Pteridaceae</taxon>
        <taxon>Parkerioideae</taxon>
        <taxon>Ceratopteris</taxon>
    </lineage>
</organism>
<dbReference type="SMART" id="SM00558">
    <property type="entry name" value="JmjC"/>
    <property type="match status" value="1"/>
</dbReference>
<gene>
    <name evidence="3" type="ORF">KP509_09G089500</name>
</gene>
<dbReference type="Proteomes" id="UP000825935">
    <property type="component" value="Chromosome 9"/>
</dbReference>
<reference evidence="3" key="1">
    <citation type="submission" date="2021-08" db="EMBL/GenBank/DDBJ databases">
        <title>WGS assembly of Ceratopteris richardii.</title>
        <authorList>
            <person name="Marchant D.B."/>
            <person name="Chen G."/>
            <person name="Jenkins J."/>
            <person name="Shu S."/>
            <person name="Leebens-Mack J."/>
            <person name="Grimwood J."/>
            <person name="Schmutz J."/>
            <person name="Soltis P."/>
            <person name="Soltis D."/>
            <person name="Chen Z.-H."/>
        </authorList>
    </citation>
    <scope>NUCLEOTIDE SEQUENCE</scope>
    <source>
        <strain evidence="3">Whitten #5841</strain>
        <tissue evidence="3">Leaf</tissue>
    </source>
</reference>
<evidence type="ECO:0000256" key="1">
    <source>
        <dbReference type="ARBA" id="ARBA00006801"/>
    </source>
</evidence>
<comment type="similarity">
    <text evidence="1">Belongs to the JARID1 histone demethylase family.</text>
</comment>
<evidence type="ECO:0000313" key="4">
    <source>
        <dbReference type="Proteomes" id="UP000825935"/>
    </source>
</evidence>
<dbReference type="OrthoDB" id="415358at2759"/>
<evidence type="ECO:0000259" key="2">
    <source>
        <dbReference type="PROSITE" id="PS51184"/>
    </source>
</evidence>
<accession>A0A8T2U6B3</accession>
<dbReference type="PANTHER" id="PTHR12461:SF99">
    <property type="entry name" value="BIFUNCTIONAL PEPTIDASE AND (3S)-LYSYL HYDROXYLASE JMJD7"/>
    <property type="match status" value="1"/>
</dbReference>
<sequence>MEVENLAEQLCLEVRELSLGTSGEIERICGAPTSLRFLRDFVLPNKPCIITGAIDHWPALTSWTNSYLRASLWNQRVSVHSTPNGLADAVVDVDQLHCTTHLTSNGSLARGNESFSVQEEGYPVRGLCCPLDGQKSTTIDMHEARNTHILSAHGCEGDKGPCKFCAPGQRIYLIDPLQEKNLHYISKQEGHDDVMLLECNCRDLKSSSLDIHLKGQKKLSKDAVEIHDEESSLMTGLPIDTAHGLCRKEGSQQQAFFATAYVEHVPFPEALDMILHSSIGSGVAYAQEQNSCFLTEYSALSADADTHIPWATEAFGCLPEAVNLWIGNEKAVTSFHKDHYENLYAVIAGEKHFTLLPPTDIHRLYIKEYPCAHYEKCEGKFVIEQEKPVKFIPWASVDPYPPAELLSEARFKFPKYFNGPKPFTCTLQAGEILYLPSLWFHHVRQSPDLEGRTIALNFWYDMQFDIKYAYHNFLESLIVKL</sequence>
<dbReference type="InterPro" id="IPR041667">
    <property type="entry name" value="Cupin_8"/>
</dbReference>
<dbReference type="PROSITE" id="PS51184">
    <property type="entry name" value="JMJC"/>
    <property type="match status" value="1"/>
</dbReference>
<dbReference type="InterPro" id="IPR014710">
    <property type="entry name" value="RmlC-like_jellyroll"/>
</dbReference>
<name>A0A8T2U6B3_CERRI</name>